<dbReference type="HOGENOM" id="CLU_2761147_0_0_1"/>
<dbReference type="AlphaFoldDB" id="W1PU22"/>
<accession>W1PU22</accession>
<reference evidence="3" key="1">
    <citation type="journal article" date="2013" name="Science">
        <title>The Amborella genome and the evolution of flowering plants.</title>
        <authorList>
            <consortium name="Amborella Genome Project"/>
        </authorList>
    </citation>
    <scope>NUCLEOTIDE SEQUENCE [LARGE SCALE GENOMIC DNA]</scope>
</reference>
<sequence>MWAERDIKASCLGRFRAKSGQGHVGAARANMPIHARRPHAHQVISMRIKTRRPQNTGSHIHPSIINDGNG</sequence>
<gene>
    <name evidence="2" type="ORF">AMTR_s00022p00160220</name>
</gene>
<dbReference type="Proteomes" id="UP000017836">
    <property type="component" value="Unassembled WGS sequence"/>
</dbReference>
<proteinExistence type="predicted"/>
<keyword evidence="3" id="KW-1185">Reference proteome</keyword>
<feature type="region of interest" description="Disordered" evidence="1">
    <location>
        <begin position="50"/>
        <end position="70"/>
    </location>
</feature>
<name>W1PU22_AMBTC</name>
<dbReference type="EMBL" id="KI392687">
    <property type="protein sequence ID" value="ERN11563.1"/>
    <property type="molecule type" value="Genomic_DNA"/>
</dbReference>
<protein>
    <submittedName>
        <fullName evidence="2">Uncharacterized protein</fullName>
    </submittedName>
</protein>
<organism evidence="2 3">
    <name type="scientific">Amborella trichopoda</name>
    <dbReference type="NCBI Taxonomy" id="13333"/>
    <lineage>
        <taxon>Eukaryota</taxon>
        <taxon>Viridiplantae</taxon>
        <taxon>Streptophyta</taxon>
        <taxon>Embryophyta</taxon>
        <taxon>Tracheophyta</taxon>
        <taxon>Spermatophyta</taxon>
        <taxon>Magnoliopsida</taxon>
        <taxon>Amborellales</taxon>
        <taxon>Amborellaceae</taxon>
        <taxon>Amborella</taxon>
    </lineage>
</organism>
<evidence type="ECO:0000256" key="1">
    <source>
        <dbReference type="SAM" id="MobiDB-lite"/>
    </source>
</evidence>
<evidence type="ECO:0000313" key="2">
    <source>
        <dbReference type="EMBL" id="ERN11563.1"/>
    </source>
</evidence>
<dbReference type="Gramene" id="ERN11563">
    <property type="protein sequence ID" value="ERN11563"/>
    <property type="gene ID" value="AMTR_s00022p00160220"/>
</dbReference>
<evidence type="ECO:0000313" key="3">
    <source>
        <dbReference type="Proteomes" id="UP000017836"/>
    </source>
</evidence>